<dbReference type="Gene3D" id="3.90.550.10">
    <property type="entry name" value="Spore Coat Polysaccharide Biosynthesis Protein SpsA, Chain A"/>
    <property type="match status" value="1"/>
</dbReference>
<dbReference type="RefSeq" id="WP_106205373.1">
    <property type="nucleotide sequence ID" value="NZ_PVTD01000005.1"/>
</dbReference>
<evidence type="ECO:0000256" key="1">
    <source>
        <dbReference type="ARBA" id="ARBA00006739"/>
    </source>
</evidence>
<evidence type="ECO:0000256" key="2">
    <source>
        <dbReference type="ARBA" id="ARBA00022676"/>
    </source>
</evidence>
<gene>
    <name evidence="4" type="ORF">CLV78_105110</name>
</gene>
<comment type="similarity">
    <text evidence="1">Belongs to the glycosyltransferase 2 family.</text>
</comment>
<accession>A0A2T0RPF0</accession>
<keyword evidence="2" id="KW-0328">Glycosyltransferase</keyword>
<dbReference type="Proteomes" id="UP000239480">
    <property type="component" value="Unassembled WGS sequence"/>
</dbReference>
<comment type="caution">
    <text evidence="4">The sequence shown here is derived from an EMBL/GenBank/DDBJ whole genome shotgun (WGS) entry which is preliminary data.</text>
</comment>
<dbReference type="OrthoDB" id="153025at2"/>
<evidence type="ECO:0000313" key="5">
    <source>
        <dbReference type="Proteomes" id="UP000239480"/>
    </source>
</evidence>
<proteinExistence type="inferred from homology"/>
<name>A0A2T0RPF0_9RHOB</name>
<reference evidence="4 5" key="1">
    <citation type="submission" date="2018-03" db="EMBL/GenBank/DDBJ databases">
        <title>Genomic Encyclopedia of Archaeal and Bacterial Type Strains, Phase II (KMG-II): from individual species to whole genera.</title>
        <authorList>
            <person name="Goeker M."/>
        </authorList>
    </citation>
    <scope>NUCLEOTIDE SEQUENCE [LARGE SCALE GENOMIC DNA]</scope>
    <source>
        <strain evidence="4 5">DSM 29328</strain>
    </source>
</reference>
<dbReference type="EMBL" id="PVTD01000005">
    <property type="protein sequence ID" value="PRY23058.1"/>
    <property type="molecule type" value="Genomic_DNA"/>
</dbReference>
<evidence type="ECO:0000313" key="4">
    <source>
        <dbReference type="EMBL" id="PRY23058.1"/>
    </source>
</evidence>
<keyword evidence="3 4" id="KW-0808">Transferase</keyword>
<protein>
    <submittedName>
        <fullName evidence="4">Glycosyl transferase family 2</fullName>
    </submittedName>
</protein>
<evidence type="ECO:0000256" key="3">
    <source>
        <dbReference type="ARBA" id="ARBA00022679"/>
    </source>
</evidence>
<dbReference type="PANTHER" id="PTHR43179:SF12">
    <property type="entry name" value="GALACTOFURANOSYLTRANSFERASE GLFT2"/>
    <property type="match status" value="1"/>
</dbReference>
<dbReference type="CDD" id="cd00761">
    <property type="entry name" value="Glyco_tranf_GTA_type"/>
    <property type="match status" value="1"/>
</dbReference>
<sequence>MTQAVPAPPTTSVVVVSRGRPSGVRRTLLSLRQQDHPALECVVVADASGLAAIRDLPFFSRLKTVEFDVPNISAARNRGLDLAAGDVIAFIDDDAVAEPTWIRRLAAPFADTKVQAATGFVRGRNGISWQWKAMKVDGLGQDHPMEVPAQASFHHPQGGRATKTVGTNAAFRRQALVQLGGFDPAFHFFLDETDLNMRLAAAGMVTAVVPDAVVHHQYSASPRRARDRTPRDLSQIGASLACFLRLHCAETDQQAARDRARAEQRRRLLAHVVAGGLEPRDVHRLLDGFDAGFVQGSERALRSDMWDAPGPPAFRAMPVPTALRCFCAGYPFERSKLHNQARAVAEAGGVATVLLLSPSVRYMQVSFSDEGIWWHRGGTFGRVSRDGPHFRLRSFRRAAEVERLRVAKFRQ</sequence>
<dbReference type="AlphaFoldDB" id="A0A2T0RPF0"/>
<keyword evidence="5" id="KW-1185">Reference proteome</keyword>
<organism evidence="4 5">
    <name type="scientific">Aliiruegeria haliotis</name>
    <dbReference type="NCBI Taxonomy" id="1280846"/>
    <lineage>
        <taxon>Bacteria</taxon>
        <taxon>Pseudomonadati</taxon>
        <taxon>Pseudomonadota</taxon>
        <taxon>Alphaproteobacteria</taxon>
        <taxon>Rhodobacterales</taxon>
        <taxon>Roseobacteraceae</taxon>
        <taxon>Aliiruegeria</taxon>
    </lineage>
</organism>
<dbReference type="SUPFAM" id="SSF53448">
    <property type="entry name" value="Nucleotide-diphospho-sugar transferases"/>
    <property type="match status" value="1"/>
</dbReference>
<dbReference type="InterPro" id="IPR029044">
    <property type="entry name" value="Nucleotide-diphossugar_trans"/>
</dbReference>
<dbReference type="PANTHER" id="PTHR43179">
    <property type="entry name" value="RHAMNOSYLTRANSFERASE WBBL"/>
    <property type="match status" value="1"/>
</dbReference>
<dbReference type="Pfam" id="PF13641">
    <property type="entry name" value="Glyco_tranf_2_3"/>
    <property type="match status" value="1"/>
</dbReference>
<dbReference type="GO" id="GO:0016757">
    <property type="term" value="F:glycosyltransferase activity"/>
    <property type="evidence" value="ECO:0007669"/>
    <property type="project" value="UniProtKB-KW"/>
</dbReference>